<dbReference type="PANTHER" id="PTHR43667">
    <property type="entry name" value="CYCLOPROPANE-FATTY-ACYL-PHOSPHOLIPID SYNTHASE"/>
    <property type="match status" value="1"/>
</dbReference>
<dbReference type="SUPFAM" id="SSF53335">
    <property type="entry name" value="S-adenosyl-L-methionine-dependent methyltransferases"/>
    <property type="match status" value="1"/>
</dbReference>
<organism evidence="2 3">
    <name type="scientific">Halomonas binhaiensis</name>
    <dbReference type="NCBI Taxonomy" id="2562282"/>
    <lineage>
        <taxon>Bacteria</taxon>
        <taxon>Pseudomonadati</taxon>
        <taxon>Pseudomonadota</taxon>
        <taxon>Gammaproteobacteria</taxon>
        <taxon>Oceanospirillales</taxon>
        <taxon>Halomonadaceae</taxon>
        <taxon>Halomonas</taxon>
    </lineage>
</organism>
<dbReference type="KEGG" id="hbh:E4T21_12420"/>
<dbReference type="AlphaFoldDB" id="A0A5C1NKC2"/>
<keyword evidence="3" id="KW-1185">Reference proteome</keyword>
<evidence type="ECO:0000313" key="3">
    <source>
        <dbReference type="Proteomes" id="UP000324285"/>
    </source>
</evidence>
<dbReference type="RefSeq" id="WP_149285319.1">
    <property type="nucleotide sequence ID" value="NZ_CP038437.2"/>
</dbReference>
<gene>
    <name evidence="2" type="ORF">E4T21_12420</name>
</gene>
<dbReference type="Pfam" id="PF13649">
    <property type="entry name" value="Methyltransf_25"/>
    <property type="match status" value="1"/>
</dbReference>
<dbReference type="PANTHER" id="PTHR43667:SF2">
    <property type="entry name" value="FATTY ACID C-METHYL TRANSFERASE"/>
    <property type="match status" value="1"/>
</dbReference>
<reference evidence="2" key="1">
    <citation type="submission" date="2021-02" db="EMBL/GenBank/DDBJ databases">
        <title>Strain Y2R2, a novel species of the genus Halomonas.</title>
        <authorList>
            <person name="Huang H."/>
        </authorList>
    </citation>
    <scope>NUCLEOTIDE SEQUENCE</scope>
    <source>
        <strain evidence="2">Y2R2</strain>
    </source>
</reference>
<sequence>MRDMTEALHKNSISLDTFPYQIIETKNPDSYEKKVVQTYQEDPEHWRKVIGDTLLFQFGVYDNTFSSQTFTPPSGSNRTSKLDESGIRYFEQQLFLAGVTGSDRPTMKRILDIGCGWGYALKYLAEQYPECQRLDGINVSGQQLSHCSKFHTEKGLQDRINLFQCNAKDIDLLPDIDDPYDLVVMRGVISHFSYDLFETVMEKLWKRMSTGGSVIISDNLYNIDLNAYKSDTPDEVDRLACKYRKTPEYFHTIMQKSGFFIQDKRVLPSNADAVKWLLEIQNNIEKHFPRGAGGALDELHVMCENMAVAIVKNKISIYSTVLKKP</sequence>
<keyword evidence="2" id="KW-0489">Methyltransferase</keyword>
<feature type="domain" description="Methyltransferase" evidence="1">
    <location>
        <begin position="110"/>
        <end position="212"/>
    </location>
</feature>
<dbReference type="InterPro" id="IPR029063">
    <property type="entry name" value="SAM-dependent_MTases_sf"/>
</dbReference>
<keyword evidence="2" id="KW-0808">Transferase</keyword>
<accession>A0A5C1NKC2</accession>
<proteinExistence type="predicted"/>
<dbReference type="CDD" id="cd02440">
    <property type="entry name" value="AdoMet_MTases"/>
    <property type="match status" value="1"/>
</dbReference>
<evidence type="ECO:0000259" key="1">
    <source>
        <dbReference type="Pfam" id="PF13649"/>
    </source>
</evidence>
<dbReference type="GO" id="GO:0008168">
    <property type="term" value="F:methyltransferase activity"/>
    <property type="evidence" value="ECO:0007669"/>
    <property type="project" value="UniProtKB-KW"/>
</dbReference>
<dbReference type="InterPro" id="IPR050723">
    <property type="entry name" value="CFA/CMAS"/>
</dbReference>
<evidence type="ECO:0000313" key="2">
    <source>
        <dbReference type="EMBL" id="QEM82259.1"/>
    </source>
</evidence>
<dbReference type="OrthoDB" id="626362at2"/>
<name>A0A5C1NKC2_9GAMM</name>
<dbReference type="Gene3D" id="3.40.50.150">
    <property type="entry name" value="Vaccinia Virus protein VP39"/>
    <property type="match status" value="1"/>
</dbReference>
<dbReference type="InterPro" id="IPR041698">
    <property type="entry name" value="Methyltransf_25"/>
</dbReference>
<dbReference type="GO" id="GO:0032259">
    <property type="term" value="P:methylation"/>
    <property type="evidence" value="ECO:0007669"/>
    <property type="project" value="UniProtKB-KW"/>
</dbReference>
<protein>
    <submittedName>
        <fullName evidence="2">Methyltransferase domain-containing protein</fullName>
    </submittedName>
</protein>
<dbReference type="EMBL" id="CP038437">
    <property type="protein sequence ID" value="QEM82259.1"/>
    <property type="molecule type" value="Genomic_DNA"/>
</dbReference>
<dbReference type="Proteomes" id="UP000324285">
    <property type="component" value="Chromosome"/>
</dbReference>